<dbReference type="Proteomes" id="UP000007883">
    <property type="component" value="Chromosome"/>
</dbReference>
<proteinExistence type="predicted"/>
<keyword evidence="2" id="KW-0732">Signal</keyword>
<feature type="chain" id="PRO_5003627961" evidence="2">
    <location>
        <begin position="24"/>
        <end position="206"/>
    </location>
</feature>
<evidence type="ECO:0000313" key="4">
    <source>
        <dbReference type="Proteomes" id="UP000007883"/>
    </source>
</evidence>
<dbReference type="AlphaFoldDB" id="I0HLF5"/>
<dbReference type="SUPFAM" id="SSF56925">
    <property type="entry name" value="OMPA-like"/>
    <property type="match status" value="1"/>
</dbReference>
<feature type="signal peptide" evidence="2">
    <location>
        <begin position="1"/>
        <end position="23"/>
    </location>
</feature>
<dbReference type="PANTHER" id="PTHR36920">
    <property type="match status" value="1"/>
</dbReference>
<comment type="subcellular location">
    <subcellularLocation>
        <location evidence="1">Cell outer membrane</location>
    </subcellularLocation>
</comment>
<sequence length="206" mass="22480">MFKRTALALVAMMAGLAAPMAQAQADDTGSWIVRARALYLDSANKDSTGLDLSVNNKTFPEVDITYFWTPNLATELILTYPQKHDLKAGGAKIGSLKHLPPTLTLQYHFTNVQGFRPYLGAGVNYTRFSNVDFDPAVETALHPSIDKNSWGMALNAGFDVPMGGGWLFNVDVKKVQIRTDVSSSGTKVGTFKVDPMLYSIGVGKRF</sequence>
<evidence type="ECO:0000313" key="3">
    <source>
        <dbReference type="EMBL" id="BAL93842.1"/>
    </source>
</evidence>
<dbReference type="GO" id="GO:0055085">
    <property type="term" value="P:transmembrane transport"/>
    <property type="evidence" value="ECO:0007669"/>
    <property type="project" value="TreeGrafter"/>
</dbReference>
<dbReference type="EMBL" id="AP012320">
    <property type="protein sequence ID" value="BAL93842.1"/>
    <property type="molecule type" value="Genomic_DNA"/>
</dbReference>
<dbReference type="eggNOG" id="COG3047">
    <property type="taxonomic scope" value="Bacteria"/>
</dbReference>
<dbReference type="STRING" id="983917.RGE_04970"/>
<dbReference type="InterPro" id="IPR011250">
    <property type="entry name" value="OMP/PagP_B-barrel"/>
</dbReference>
<dbReference type="RefSeq" id="WP_014426718.1">
    <property type="nucleotide sequence ID" value="NC_017075.1"/>
</dbReference>
<protein>
    <submittedName>
        <fullName evidence="3">OmpW family protein</fullName>
    </submittedName>
</protein>
<dbReference type="GO" id="GO:0009279">
    <property type="term" value="C:cell outer membrane"/>
    <property type="evidence" value="ECO:0007669"/>
    <property type="project" value="UniProtKB-SubCell"/>
</dbReference>
<keyword evidence="4" id="KW-1185">Reference proteome</keyword>
<evidence type="ECO:0000256" key="2">
    <source>
        <dbReference type="SAM" id="SignalP"/>
    </source>
</evidence>
<gene>
    <name evidence="3" type="ordered locus">RGE_04970</name>
</gene>
<accession>I0HLF5</accession>
<dbReference type="HOGENOM" id="CLU_042505_0_1_4"/>
<dbReference type="KEGG" id="rge:RGE_04970"/>
<reference evidence="3 4" key="1">
    <citation type="journal article" date="2012" name="J. Bacteriol.">
        <title>Complete genome sequence of phototrophic betaproteobacterium Rubrivivax gelatinosus IL144.</title>
        <authorList>
            <person name="Nagashima S."/>
            <person name="Kamimura A."/>
            <person name="Shimizu T."/>
            <person name="Nakamura-isaki S."/>
            <person name="Aono E."/>
            <person name="Sakamoto K."/>
            <person name="Ichikawa N."/>
            <person name="Nakazawa H."/>
            <person name="Sekine M."/>
            <person name="Yamazaki S."/>
            <person name="Fujita N."/>
            <person name="Shimada K."/>
            <person name="Hanada S."/>
            <person name="Nagashima K.V.P."/>
        </authorList>
    </citation>
    <scope>NUCLEOTIDE SEQUENCE [LARGE SCALE GENOMIC DNA]</scope>
    <source>
        <strain evidence="4">NBRC 100245 / IL144</strain>
    </source>
</reference>
<dbReference type="Gene3D" id="2.40.160.20">
    <property type="match status" value="1"/>
</dbReference>
<dbReference type="PATRIC" id="fig|983917.3.peg.489"/>
<dbReference type="Pfam" id="PF03922">
    <property type="entry name" value="OmpW"/>
    <property type="match status" value="1"/>
</dbReference>
<name>I0HLF5_RUBGI</name>
<evidence type="ECO:0000256" key="1">
    <source>
        <dbReference type="ARBA" id="ARBA00004442"/>
    </source>
</evidence>
<dbReference type="PANTHER" id="PTHR36920:SF1">
    <property type="entry name" value="OUTER MEMBRANE PROTEIN W"/>
    <property type="match status" value="1"/>
</dbReference>
<dbReference type="InterPro" id="IPR005618">
    <property type="entry name" value="OMPW"/>
</dbReference>
<organism evidence="3 4">
    <name type="scientific">Rubrivivax gelatinosus (strain NBRC 100245 / IL144)</name>
    <dbReference type="NCBI Taxonomy" id="983917"/>
    <lineage>
        <taxon>Bacteria</taxon>
        <taxon>Pseudomonadati</taxon>
        <taxon>Pseudomonadota</taxon>
        <taxon>Betaproteobacteria</taxon>
        <taxon>Burkholderiales</taxon>
        <taxon>Sphaerotilaceae</taxon>
        <taxon>Rubrivivax</taxon>
    </lineage>
</organism>